<dbReference type="RefSeq" id="WP_184963883.1">
    <property type="nucleotide sequence ID" value="NZ_JACHIN010000005.1"/>
</dbReference>
<accession>A0A7W8EGU0</accession>
<sequence length="144" mass="15864">MKRAFAVDAVIDRPARDVWRVLTDWERAPRWMNGVESMRAESGTRIGSTITFHARGKTRTSEIADLDEGRSITLVTVQGGVTARYVYRLEPLDGDARTRAHLTADLATTGFPWVLFAPLIRLAVRRTDAGQISALRAATEGAPA</sequence>
<keyword evidence="2" id="KW-1185">Reference proteome</keyword>
<name>A0A7W8EGU0_9ACTN</name>
<gene>
    <name evidence="1" type="ORF">HNR40_004319</name>
</gene>
<protein>
    <submittedName>
        <fullName evidence="1">Putative membrane protein</fullName>
    </submittedName>
</protein>
<dbReference type="Proteomes" id="UP000568380">
    <property type="component" value="Unassembled WGS sequence"/>
</dbReference>
<reference evidence="1 2" key="1">
    <citation type="submission" date="2020-08" db="EMBL/GenBank/DDBJ databases">
        <title>Genomic Encyclopedia of Type Strains, Phase IV (KMG-IV): sequencing the most valuable type-strain genomes for metagenomic binning, comparative biology and taxonomic classification.</title>
        <authorList>
            <person name="Goeker M."/>
        </authorList>
    </citation>
    <scope>NUCLEOTIDE SEQUENCE [LARGE SCALE GENOMIC DNA]</scope>
    <source>
        <strain evidence="1 2">DSM 45385</strain>
    </source>
</reference>
<dbReference type="SUPFAM" id="SSF55961">
    <property type="entry name" value="Bet v1-like"/>
    <property type="match status" value="1"/>
</dbReference>
<dbReference type="Gene3D" id="3.30.530.20">
    <property type="match status" value="1"/>
</dbReference>
<comment type="caution">
    <text evidence="1">The sequence shown here is derived from an EMBL/GenBank/DDBJ whole genome shotgun (WGS) entry which is preliminary data.</text>
</comment>
<evidence type="ECO:0000313" key="2">
    <source>
        <dbReference type="Proteomes" id="UP000568380"/>
    </source>
</evidence>
<evidence type="ECO:0000313" key="1">
    <source>
        <dbReference type="EMBL" id="MBB5078833.1"/>
    </source>
</evidence>
<dbReference type="Pfam" id="PF10604">
    <property type="entry name" value="Polyketide_cyc2"/>
    <property type="match status" value="1"/>
</dbReference>
<dbReference type="InterPro" id="IPR023393">
    <property type="entry name" value="START-like_dom_sf"/>
</dbReference>
<dbReference type="EMBL" id="JACHIN010000005">
    <property type="protein sequence ID" value="MBB5078833.1"/>
    <property type="molecule type" value="Genomic_DNA"/>
</dbReference>
<dbReference type="AlphaFoldDB" id="A0A7W8EGU0"/>
<organism evidence="1 2">
    <name type="scientific">Nonomuraea endophytica</name>
    <dbReference type="NCBI Taxonomy" id="714136"/>
    <lineage>
        <taxon>Bacteria</taxon>
        <taxon>Bacillati</taxon>
        <taxon>Actinomycetota</taxon>
        <taxon>Actinomycetes</taxon>
        <taxon>Streptosporangiales</taxon>
        <taxon>Streptosporangiaceae</taxon>
        <taxon>Nonomuraea</taxon>
    </lineage>
</organism>
<proteinExistence type="predicted"/>
<dbReference type="InterPro" id="IPR019587">
    <property type="entry name" value="Polyketide_cyclase/dehydratase"/>
</dbReference>